<feature type="transmembrane region" description="Helical" evidence="5">
    <location>
        <begin position="20"/>
        <end position="42"/>
    </location>
</feature>
<dbReference type="InterPro" id="IPR020846">
    <property type="entry name" value="MFS_dom"/>
</dbReference>
<feature type="transmembrane region" description="Helical" evidence="5">
    <location>
        <begin position="88"/>
        <end position="112"/>
    </location>
</feature>
<gene>
    <name evidence="7" type="ORF">E1294_49085</name>
</gene>
<evidence type="ECO:0000313" key="8">
    <source>
        <dbReference type="Proteomes" id="UP000294543"/>
    </source>
</evidence>
<proteinExistence type="predicted"/>
<protein>
    <submittedName>
        <fullName evidence="7">MFS transporter</fullName>
    </submittedName>
</protein>
<dbReference type="Proteomes" id="UP000294543">
    <property type="component" value="Unassembled WGS sequence"/>
</dbReference>
<keyword evidence="3 5" id="KW-1133">Transmembrane helix</keyword>
<dbReference type="PROSITE" id="PS50850">
    <property type="entry name" value="MFS"/>
    <property type="match status" value="1"/>
</dbReference>
<dbReference type="SUPFAM" id="SSF103473">
    <property type="entry name" value="MFS general substrate transporter"/>
    <property type="match status" value="1"/>
</dbReference>
<name>A0A4R4VK83_9ACTN</name>
<dbReference type="OrthoDB" id="3513479at2"/>
<feature type="transmembrane region" description="Helical" evidence="5">
    <location>
        <begin position="403"/>
        <end position="420"/>
    </location>
</feature>
<feature type="transmembrane region" description="Helical" evidence="5">
    <location>
        <begin position="152"/>
        <end position="171"/>
    </location>
</feature>
<evidence type="ECO:0000256" key="4">
    <source>
        <dbReference type="ARBA" id="ARBA00023136"/>
    </source>
</evidence>
<evidence type="ECO:0000259" key="6">
    <source>
        <dbReference type="PROSITE" id="PS50850"/>
    </source>
</evidence>
<feature type="transmembrane region" description="Helical" evidence="5">
    <location>
        <begin position="310"/>
        <end position="328"/>
    </location>
</feature>
<keyword evidence="4 5" id="KW-0472">Membrane</keyword>
<keyword evidence="8" id="KW-1185">Reference proteome</keyword>
<comment type="subcellular location">
    <subcellularLocation>
        <location evidence="1">Cell membrane</location>
        <topology evidence="1">Multi-pass membrane protein</topology>
    </subcellularLocation>
</comment>
<dbReference type="GO" id="GO:0005886">
    <property type="term" value="C:plasma membrane"/>
    <property type="evidence" value="ECO:0007669"/>
    <property type="project" value="UniProtKB-SubCell"/>
</dbReference>
<feature type="transmembrane region" description="Helical" evidence="5">
    <location>
        <begin position="334"/>
        <end position="356"/>
    </location>
</feature>
<dbReference type="Gene3D" id="1.20.1250.20">
    <property type="entry name" value="MFS general substrate transporter like domains"/>
    <property type="match status" value="1"/>
</dbReference>
<evidence type="ECO:0000256" key="5">
    <source>
        <dbReference type="SAM" id="Phobius"/>
    </source>
</evidence>
<feature type="domain" description="Major facilitator superfamily (MFS) profile" evidence="6">
    <location>
        <begin position="16"/>
        <end position="422"/>
    </location>
</feature>
<feature type="transmembrane region" description="Helical" evidence="5">
    <location>
        <begin position="376"/>
        <end position="397"/>
    </location>
</feature>
<keyword evidence="2 5" id="KW-0812">Transmembrane</keyword>
<feature type="transmembrane region" description="Helical" evidence="5">
    <location>
        <begin position="238"/>
        <end position="256"/>
    </location>
</feature>
<organism evidence="7 8">
    <name type="scientific">Nonomuraea diastatica</name>
    <dbReference type="NCBI Taxonomy" id="1848329"/>
    <lineage>
        <taxon>Bacteria</taxon>
        <taxon>Bacillati</taxon>
        <taxon>Actinomycetota</taxon>
        <taxon>Actinomycetes</taxon>
        <taxon>Streptosporangiales</taxon>
        <taxon>Streptosporangiaceae</taxon>
        <taxon>Nonomuraea</taxon>
    </lineage>
</organism>
<comment type="caution">
    <text evidence="7">The sequence shown here is derived from an EMBL/GenBank/DDBJ whole genome shotgun (WGS) entry which is preliminary data.</text>
</comment>
<dbReference type="GO" id="GO:0022857">
    <property type="term" value="F:transmembrane transporter activity"/>
    <property type="evidence" value="ECO:0007669"/>
    <property type="project" value="InterPro"/>
</dbReference>
<evidence type="ECO:0000256" key="2">
    <source>
        <dbReference type="ARBA" id="ARBA00022692"/>
    </source>
</evidence>
<feature type="transmembrane region" description="Helical" evidence="5">
    <location>
        <begin position="49"/>
        <end position="68"/>
    </location>
</feature>
<sequence>MTADSATTAPLTARAAAGRYALISFLAWLPAGLMGAPMVLLMLQRGMDVASVGLVIAIHSIAVVSLELPTGGLADVIGRRATIAASAVFALASLLLMGLATGFGLFAIAFVLKAVSRALASGPAQAWYVDTMHTIDGPDANLKPGLARGASMGSIALCGGTLIGGIVPLALPSTWSFGPLVPLSVPMLLAAAAAAVQFVVTIVAMPEPPRLRASFANVLRGVPVAITGGLRSGLRERAITRLLLVAGGVGVVLNSIEIFTPSRLQDLTGQPESAGMIYAVVGAIGFAGSALGSALAPLVARVARGSRRGAIIGTGVTALSLSIIAASTPLSGTLAIVLAGLGYVTLYLGCGVSELLRGEMLHQRATSAERTTLLSVDSLLLQAGGGVAAAGLGWVAMHLGLATAWWITAATILATVVLFPRT</sequence>
<dbReference type="PANTHER" id="PTHR23530:SF1">
    <property type="entry name" value="PERMEASE, MAJOR FACILITATOR SUPERFAMILY-RELATED"/>
    <property type="match status" value="1"/>
</dbReference>
<dbReference type="PROSITE" id="PS00216">
    <property type="entry name" value="SUGAR_TRANSPORT_1"/>
    <property type="match status" value="1"/>
</dbReference>
<dbReference type="InterPro" id="IPR011701">
    <property type="entry name" value="MFS"/>
</dbReference>
<dbReference type="RefSeq" id="WP_132519288.1">
    <property type="nucleotide sequence ID" value="NZ_SMKP01000281.1"/>
</dbReference>
<dbReference type="Pfam" id="PF07690">
    <property type="entry name" value="MFS_1"/>
    <property type="match status" value="1"/>
</dbReference>
<dbReference type="InterPro" id="IPR005829">
    <property type="entry name" value="Sugar_transporter_CS"/>
</dbReference>
<feature type="transmembrane region" description="Helical" evidence="5">
    <location>
        <begin position="276"/>
        <end position="298"/>
    </location>
</feature>
<dbReference type="InterPro" id="IPR053160">
    <property type="entry name" value="MFS_DHA3_Transporter"/>
</dbReference>
<dbReference type="EMBL" id="SMKP01000281">
    <property type="protein sequence ID" value="TDD06168.1"/>
    <property type="molecule type" value="Genomic_DNA"/>
</dbReference>
<feature type="non-terminal residue" evidence="7">
    <location>
        <position position="422"/>
    </location>
</feature>
<feature type="transmembrane region" description="Helical" evidence="5">
    <location>
        <begin position="183"/>
        <end position="205"/>
    </location>
</feature>
<evidence type="ECO:0000256" key="1">
    <source>
        <dbReference type="ARBA" id="ARBA00004651"/>
    </source>
</evidence>
<dbReference type="InterPro" id="IPR036259">
    <property type="entry name" value="MFS_trans_sf"/>
</dbReference>
<evidence type="ECO:0000256" key="3">
    <source>
        <dbReference type="ARBA" id="ARBA00022989"/>
    </source>
</evidence>
<reference evidence="7 8" key="1">
    <citation type="submission" date="2019-03" db="EMBL/GenBank/DDBJ databases">
        <title>Draft genome sequences of novel Actinobacteria.</title>
        <authorList>
            <person name="Sahin N."/>
            <person name="Ay H."/>
            <person name="Saygin H."/>
        </authorList>
    </citation>
    <scope>NUCLEOTIDE SEQUENCE [LARGE SCALE GENOMIC DNA]</scope>
    <source>
        <strain evidence="7 8">KC712</strain>
    </source>
</reference>
<accession>A0A4R4VK83</accession>
<evidence type="ECO:0000313" key="7">
    <source>
        <dbReference type="EMBL" id="TDD06168.1"/>
    </source>
</evidence>
<dbReference type="PANTHER" id="PTHR23530">
    <property type="entry name" value="TRANSPORT PROTEIN-RELATED"/>
    <property type="match status" value="1"/>
</dbReference>
<dbReference type="AlphaFoldDB" id="A0A4R4VK83"/>